<feature type="compositionally biased region" description="Low complexity" evidence="1">
    <location>
        <begin position="213"/>
        <end position="224"/>
    </location>
</feature>
<dbReference type="Proteomes" id="UP000030760">
    <property type="component" value="Unassembled WGS sequence"/>
</dbReference>
<evidence type="ECO:0000313" key="3">
    <source>
        <dbReference type="Proteomes" id="UP000030760"/>
    </source>
</evidence>
<evidence type="ECO:0000256" key="1">
    <source>
        <dbReference type="SAM" id="MobiDB-lite"/>
    </source>
</evidence>
<feature type="region of interest" description="Disordered" evidence="1">
    <location>
        <begin position="1"/>
        <end position="33"/>
    </location>
</feature>
<dbReference type="EMBL" id="KB405056">
    <property type="protein sequence ID" value="EMF57465.1"/>
    <property type="molecule type" value="Genomic_DNA"/>
</dbReference>
<reference evidence="3" key="1">
    <citation type="journal article" date="2013" name="Genome Announc.">
        <title>Draft Genome Sequence of Streptomyces bottropensis ATCC 25435, a Bottromycin-Producing Actinomycete.</title>
        <authorList>
            <person name="Zhang H."/>
            <person name="Zhou W."/>
            <person name="Zhuang Y."/>
            <person name="Liang X."/>
            <person name="Liu T."/>
        </authorList>
    </citation>
    <scope>NUCLEOTIDE SEQUENCE [LARGE SCALE GENOMIC DNA]</scope>
    <source>
        <strain evidence="3">ATCC 25435</strain>
    </source>
</reference>
<proteinExistence type="predicted"/>
<evidence type="ECO:0000313" key="2">
    <source>
        <dbReference type="EMBL" id="EMF57465.1"/>
    </source>
</evidence>
<protein>
    <submittedName>
        <fullName evidence="2">Uncharacterized protein</fullName>
    </submittedName>
</protein>
<name>M3FWR9_9ACTN</name>
<gene>
    <name evidence="2" type="ORF">SBD_0138</name>
</gene>
<sequence>MRVVHEGAPKHGGGQGEVGDAISWAGRRSGSGGVRHNCGTGPAQVPARPLRASSWPAAQLPRRLNSELAFDDEPPATTGRRWMPRGVEARRARVHLGPLAPSAQQARTIVRACCRCRNRVRCSETHEVAQAPLPVRIPLRGGGHPRSDRTGSRATGHAETLRMRRKPGMRMRRLSPAPCMNALRDRRLKGKRCSSSDGASSSPTTWPHGTASRRQPAPAAPQRANLRLLT</sequence>
<dbReference type="AlphaFoldDB" id="M3FWR9"/>
<organism evidence="2 3">
    <name type="scientific">Streptomyces bottropensis ATCC 25435</name>
    <dbReference type="NCBI Taxonomy" id="1054862"/>
    <lineage>
        <taxon>Bacteria</taxon>
        <taxon>Bacillati</taxon>
        <taxon>Actinomycetota</taxon>
        <taxon>Actinomycetes</taxon>
        <taxon>Kitasatosporales</taxon>
        <taxon>Streptomycetaceae</taxon>
        <taxon>Streptomyces</taxon>
    </lineage>
</organism>
<accession>M3FWR9</accession>
<feature type="region of interest" description="Disordered" evidence="1">
    <location>
        <begin position="136"/>
        <end position="230"/>
    </location>
</feature>
<feature type="compositionally biased region" description="Basic residues" evidence="1">
    <location>
        <begin position="163"/>
        <end position="173"/>
    </location>
</feature>